<evidence type="ECO:0000256" key="2">
    <source>
        <dbReference type="ARBA" id="ARBA00022737"/>
    </source>
</evidence>
<dbReference type="GO" id="GO:0071385">
    <property type="term" value="P:cellular response to glucocorticoid stimulus"/>
    <property type="evidence" value="ECO:0007669"/>
    <property type="project" value="TreeGrafter"/>
</dbReference>
<name>A0A9Q1JDP7_SYNKA</name>
<dbReference type="PRINTS" id="PR00196">
    <property type="entry name" value="ANNEXIN"/>
</dbReference>
<dbReference type="GO" id="GO:0007165">
    <property type="term" value="P:signal transduction"/>
    <property type="evidence" value="ECO:0007669"/>
    <property type="project" value="TreeGrafter"/>
</dbReference>
<keyword evidence="3" id="KW-0041">Annexin</keyword>
<dbReference type="InterPro" id="IPR001464">
    <property type="entry name" value="Annexin"/>
</dbReference>
<dbReference type="AlphaFoldDB" id="A0A9Q1JDP7"/>
<dbReference type="PROSITE" id="PS51897">
    <property type="entry name" value="ANNEXIN_2"/>
    <property type="match status" value="1"/>
</dbReference>
<proteinExistence type="inferred from homology"/>
<dbReference type="GO" id="GO:0006909">
    <property type="term" value="P:phagocytosis"/>
    <property type="evidence" value="ECO:0007669"/>
    <property type="project" value="TreeGrafter"/>
</dbReference>
<evidence type="ECO:0000313" key="6">
    <source>
        <dbReference type="Proteomes" id="UP001152622"/>
    </source>
</evidence>
<dbReference type="GO" id="GO:0005634">
    <property type="term" value="C:nucleus"/>
    <property type="evidence" value="ECO:0007669"/>
    <property type="project" value="TreeGrafter"/>
</dbReference>
<dbReference type="InterPro" id="IPR036186">
    <property type="entry name" value="Serpin_sf"/>
</dbReference>
<keyword evidence="6" id="KW-1185">Reference proteome</keyword>
<dbReference type="GO" id="GO:0001786">
    <property type="term" value="F:phosphatidylserine binding"/>
    <property type="evidence" value="ECO:0007669"/>
    <property type="project" value="TreeGrafter"/>
</dbReference>
<dbReference type="SUPFAM" id="SSF56574">
    <property type="entry name" value="Serpins"/>
    <property type="match status" value="1"/>
</dbReference>
<keyword evidence="2" id="KW-0677">Repeat</keyword>
<dbReference type="InterPro" id="IPR018502">
    <property type="entry name" value="Annexin_repeat"/>
</dbReference>
<dbReference type="Gene3D" id="1.10.220.10">
    <property type="entry name" value="Annexin"/>
    <property type="match status" value="1"/>
</dbReference>
<dbReference type="Pfam" id="PF00191">
    <property type="entry name" value="Annexin"/>
    <property type="match status" value="1"/>
</dbReference>
<accession>A0A9Q1JDP7</accession>
<dbReference type="PANTHER" id="PTHR10502:SF17">
    <property type="entry name" value="ANNEXIN A1"/>
    <property type="match status" value="1"/>
</dbReference>
<dbReference type="GO" id="GO:0005737">
    <property type="term" value="C:cytoplasm"/>
    <property type="evidence" value="ECO:0007669"/>
    <property type="project" value="TreeGrafter"/>
</dbReference>
<evidence type="ECO:0000313" key="5">
    <source>
        <dbReference type="EMBL" id="KAJ8380697.1"/>
    </source>
</evidence>
<protein>
    <recommendedName>
        <fullName evidence="4">Serpin domain-containing protein</fullName>
    </recommendedName>
</protein>
<gene>
    <name evidence="5" type="ORF">SKAU_G00014750</name>
</gene>
<dbReference type="OrthoDB" id="37886at2759"/>
<dbReference type="SMART" id="SM00335">
    <property type="entry name" value="ANX"/>
    <property type="match status" value="1"/>
</dbReference>
<dbReference type="Pfam" id="PF00079">
    <property type="entry name" value="Serpin"/>
    <property type="match status" value="1"/>
</dbReference>
<dbReference type="InterPro" id="IPR037104">
    <property type="entry name" value="Annexin_sf"/>
</dbReference>
<evidence type="ECO:0000259" key="4">
    <source>
        <dbReference type="Pfam" id="PF00079"/>
    </source>
</evidence>
<dbReference type="InterPro" id="IPR023796">
    <property type="entry name" value="Serpin_dom"/>
</dbReference>
<dbReference type="GO" id="GO:0005886">
    <property type="term" value="C:plasma membrane"/>
    <property type="evidence" value="ECO:0007669"/>
    <property type="project" value="TreeGrafter"/>
</dbReference>
<organism evidence="5 6">
    <name type="scientific">Synaphobranchus kaupii</name>
    <name type="common">Kaup's arrowtooth eel</name>
    <dbReference type="NCBI Taxonomy" id="118154"/>
    <lineage>
        <taxon>Eukaryota</taxon>
        <taxon>Metazoa</taxon>
        <taxon>Chordata</taxon>
        <taxon>Craniata</taxon>
        <taxon>Vertebrata</taxon>
        <taxon>Euteleostomi</taxon>
        <taxon>Actinopterygii</taxon>
        <taxon>Neopterygii</taxon>
        <taxon>Teleostei</taxon>
        <taxon>Anguilliformes</taxon>
        <taxon>Synaphobranchidae</taxon>
        <taxon>Synaphobranchus</taxon>
    </lineage>
</organism>
<comment type="caution">
    <text evidence="5">The sequence shown here is derived from an EMBL/GenBank/DDBJ whole genome shotgun (WGS) entry which is preliminary data.</text>
</comment>
<dbReference type="Proteomes" id="UP001152622">
    <property type="component" value="Chromosome 1"/>
</dbReference>
<evidence type="ECO:0000256" key="3">
    <source>
        <dbReference type="ARBA" id="ARBA00023216"/>
    </source>
</evidence>
<dbReference type="GO" id="GO:0005544">
    <property type="term" value="F:calcium-dependent phospholipid binding"/>
    <property type="evidence" value="ECO:0007669"/>
    <property type="project" value="InterPro"/>
</dbReference>
<evidence type="ECO:0000256" key="1">
    <source>
        <dbReference type="ARBA" id="ARBA00007831"/>
    </source>
</evidence>
<sequence>MKGSGTRTKVLTRVMVSRSEVDLQRIKDEYKKKYRKTLYQDILENLNFAFHLHKHISALPDSQSKNVFFSPLSVSVALAALSLGARGKTHQQLFEGLGFNGTDITAEEVNQAF</sequence>
<dbReference type="Gene3D" id="3.30.497.10">
    <property type="entry name" value="Antithrombin, subunit I, domain 2"/>
    <property type="match status" value="1"/>
</dbReference>
<dbReference type="EMBL" id="JAINUF010000001">
    <property type="protein sequence ID" value="KAJ8380697.1"/>
    <property type="molecule type" value="Genomic_DNA"/>
</dbReference>
<reference evidence="5" key="1">
    <citation type="journal article" date="2023" name="Science">
        <title>Genome structures resolve the early diversification of teleost fishes.</title>
        <authorList>
            <person name="Parey E."/>
            <person name="Louis A."/>
            <person name="Montfort J."/>
            <person name="Bouchez O."/>
            <person name="Roques C."/>
            <person name="Iampietro C."/>
            <person name="Lluch J."/>
            <person name="Castinel A."/>
            <person name="Donnadieu C."/>
            <person name="Desvignes T."/>
            <person name="Floi Bucao C."/>
            <person name="Jouanno E."/>
            <person name="Wen M."/>
            <person name="Mejri S."/>
            <person name="Dirks R."/>
            <person name="Jansen H."/>
            <person name="Henkel C."/>
            <person name="Chen W.J."/>
            <person name="Zahm M."/>
            <person name="Cabau C."/>
            <person name="Klopp C."/>
            <person name="Thompson A.W."/>
            <person name="Robinson-Rechavi M."/>
            <person name="Braasch I."/>
            <person name="Lecointre G."/>
            <person name="Bobe J."/>
            <person name="Postlethwait J.H."/>
            <person name="Berthelot C."/>
            <person name="Roest Crollius H."/>
            <person name="Guiguen Y."/>
        </authorList>
    </citation>
    <scope>NUCLEOTIDE SEQUENCE</scope>
    <source>
        <strain evidence="5">WJC10195</strain>
    </source>
</reference>
<dbReference type="GO" id="GO:0012506">
    <property type="term" value="C:vesicle membrane"/>
    <property type="evidence" value="ECO:0007669"/>
    <property type="project" value="TreeGrafter"/>
</dbReference>
<comment type="similarity">
    <text evidence="1">Belongs to the annexin family.</text>
</comment>
<dbReference type="InterPro" id="IPR042178">
    <property type="entry name" value="Serpin_sf_1"/>
</dbReference>
<dbReference type="PANTHER" id="PTHR10502">
    <property type="entry name" value="ANNEXIN"/>
    <property type="match status" value="1"/>
</dbReference>
<dbReference type="SUPFAM" id="SSF47874">
    <property type="entry name" value="Annexin"/>
    <property type="match status" value="1"/>
</dbReference>
<feature type="domain" description="Serpin" evidence="4">
    <location>
        <begin position="45"/>
        <end position="112"/>
    </location>
</feature>
<dbReference type="GO" id="GO:0005509">
    <property type="term" value="F:calcium ion binding"/>
    <property type="evidence" value="ECO:0007669"/>
    <property type="project" value="InterPro"/>
</dbReference>